<feature type="domain" description="Putative integrase N-terminal" evidence="1">
    <location>
        <begin position="18"/>
        <end position="86"/>
    </location>
</feature>
<dbReference type="InterPro" id="IPR024457">
    <property type="entry name" value="Putative_integrase_N"/>
</dbReference>
<organism evidence="2 3">
    <name type="scientific">Legionella israelensis</name>
    <dbReference type="NCBI Taxonomy" id="454"/>
    <lineage>
        <taxon>Bacteria</taxon>
        <taxon>Pseudomonadati</taxon>
        <taxon>Pseudomonadota</taxon>
        <taxon>Gammaproteobacteria</taxon>
        <taxon>Legionellales</taxon>
        <taxon>Legionellaceae</taxon>
        <taxon>Legionella</taxon>
    </lineage>
</organism>
<protein>
    <submittedName>
        <fullName evidence="2">Integrase</fullName>
    </submittedName>
</protein>
<dbReference type="Proteomes" id="UP000295517">
    <property type="component" value="Chromosome"/>
</dbReference>
<evidence type="ECO:0000259" key="1">
    <source>
        <dbReference type="Pfam" id="PF12834"/>
    </source>
</evidence>
<evidence type="ECO:0000313" key="3">
    <source>
        <dbReference type="Proteomes" id="UP000295517"/>
    </source>
</evidence>
<name>A0AAX1EHW0_9GAMM</name>
<accession>A0AAX1EHW0</accession>
<sequence>MMRKQTLRQTANRYFKLDNRGSFKSKKQRAHVIHKMIDDLYIIGDVPSSWQALKPTHIHQLIAHRKKKKIKNSTIMNHLTIIRRYLHSIDCMIAGIDNKSLQISKHRKRRRKIKVSHDVWANWNDDIARLVMALQTDFGLKLKEAIHIKPKIHVKDHAIWVTRNIAFNSRDRTIPVRNEKQKKIIAEFIKLSNCKNLIDSYGYGRIISSWQIELKNHSLPKRKSWRYLYAQQMYQYLHPIVGRYQAKWLIRDEMGIQSRNTLWRYLNE</sequence>
<gene>
    <name evidence="2" type="ORF">E3983_10185</name>
</gene>
<reference evidence="2 3" key="1">
    <citation type="submission" date="2019-03" db="EMBL/GenBank/DDBJ databases">
        <title>Diverse conjugative elements silence natural transformation in Legionella species.</title>
        <authorList>
            <person name="Durieux I."/>
            <person name="Ginevra C."/>
            <person name="Attaiech L."/>
            <person name="Picq K."/>
            <person name="Juan P.A."/>
            <person name="Jarraud S."/>
            <person name="Charpentier X."/>
        </authorList>
    </citation>
    <scope>NUCLEOTIDE SEQUENCE [LARGE SCALE GENOMIC DNA]</scope>
    <source>
        <strain evidence="2 3">HL-0427-4011</strain>
    </source>
</reference>
<proteinExistence type="predicted"/>
<dbReference type="Pfam" id="PF12834">
    <property type="entry name" value="Phage_int_SAM_2"/>
    <property type="match status" value="1"/>
</dbReference>
<dbReference type="EMBL" id="CP038254">
    <property type="protein sequence ID" value="QBR84700.1"/>
    <property type="molecule type" value="Genomic_DNA"/>
</dbReference>
<evidence type="ECO:0000313" key="2">
    <source>
        <dbReference type="EMBL" id="QBR84700.1"/>
    </source>
</evidence>
<dbReference type="AlphaFoldDB" id="A0AAX1EHW0"/>